<proteinExistence type="predicted"/>
<dbReference type="SMART" id="SM00457">
    <property type="entry name" value="MACPF"/>
    <property type="match status" value="1"/>
</dbReference>
<feature type="domain" description="MACPF" evidence="1">
    <location>
        <begin position="1"/>
        <end position="261"/>
    </location>
</feature>
<dbReference type="InterPro" id="IPR020864">
    <property type="entry name" value="MACPF"/>
</dbReference>
<dbReference type="PANTHER" id="PTHR46549">
    <property type="entry name" value="MACPF DOMAIN-CONTAINING PROTEIN"/>
    <property type="match status" value="1"/>
</dbReference>
<dbReference type="PANTHER" id="PTHR46549:SF1">
    <property type="entry name" value="MACPF DOMAIN-CONTAINING PROTEIN"/>
    <property type="match status" value="1"/>
</dbReference>
<organism evidence="2 3">
    <name type="scientific">Desmophyllum pertusum</name>
    <dbReference type="NCBI Taxonomy" id="174260"/>
    <lineage>
        <taxon>Eukaryota</taxon>
        <taxon>Metazoa</taxon>
        <taxon>Cnidaria</taxon>
        <taxon>Anthozoa</taxon>
        <taxon>Hexacorallia</taxon>
        <taxon>Scleractinia</taxon>
        <taxon>Caryophylliina</taxon>
        <taxon>Caryophylliidae</taxon>
        <taxon>Desmophyllum</taxon>
    </lineage>
</organism>
<gene>
    <name evidence="2" type="ORF">OS493_021970</name>
</gene>
<evidence type="ECO:0000313" key="2">
    <source>
        <dbReference type="EMBL" id="KAJ7378667.1"/>
    </source>
</evidence>
<dbReference type="EMBL" id="MU826364">
    <property type="protein sequence ID" value="KAJ7378667.1"/>
    <property type="molecule type" value="Genomic_DNA"/>
</dbReference>
<accession>A0A9W9ZBS2</accession>
<reference evidence="2" key="1">
    <citation type="submission" date="2023-01" db="EMBL/GenBank/DDBJ databases">
        <title>Genome assembly of the deep-sea coral Lophelia pertusa.</title>
        <authorList>
            <person name="Herrera S."/>
            <person name="Cordes E."/>
        </authorList>
    </citation>
    <scope>NUCLEOTIDE SEQUENCE</scope>
    <source>
        <strain evidence="2">USNM1676648</strain>
        <tissue evidence="2">Polyp</tissue>
    </source>
</reference>
<keyword evidence="3" id="KW-1185">Reference proteome</keyword>
<evidence type="ECO:0000259" key="1">
    <source>
        <dbReference type="PROSITE" id="PS51412"/>
    </source>
</evidence>
<comment type="caution">
    <text evidence="2">The sequence shown here is derived from an EMBL/GenBank/DDBJ whole genome shotgun (WGS) entry which is preliminary data.</text>
</comment>
<name>A0A9W9ZBS2_9CNID</name>
<dbReference type="Proteomes" id="UP001163046">
    <property type="component" value="Unassembled WGS sequence"/>
</dbReference>
<dbReference type="PROSITE" id="PS51412">
    <property type="entry name" value="MACPF_2"/>
    <property type="match status" value="1"/>
</dbReference>
<protein>
    <recommendedName>
        <fullName evidence="1">MACPF domain-containing protein</fullName>
    </recommendedName>
</protein>
<evidence type="ECO:0000313" key="3">
    <source>
        <dbReference type="Proteomes" id="UP001163046"/>
    </source>
</evidence>
<dbReference type="Pfam" id="PF01823">
    <property type="entry name" value="MACPF"/>
    <property type="match status" value="1"/>
</dbReference>
<dbReference type="AlphaFoldDB" id="A0A9W9ZBS2"/>
<sequence length="270" mass="30841">MNVHGVYDTNAIMQSYYSREEYQLSLQRQAGMAGSAFGFYAGVKKAWGSSSLSGTQKYMSVFSIDIDRYEIYLDEVKPGDLSVNFLREFMDLPLSYLAPGAAVKFQDFILRWGTHYIKSGKFGGRLQIFKTMEASEVSNKAEFSQVMEAEFRNLFVSFHAKKEQRSSSSQKRQRKTSSTSVTVEGGDQEIAAIISDFNSPTIKSEITQWLDSIRTFPKPFKFMVAPITNLLKFTVHSLFPDDEAQTKWGCEANRRNLRQVSYGKHCFRYL</sequence>
<dbReference type="OrthoDB" id="1366754at2759"/>